<dbReference type="InterPro" id="IPR053134">
    <property type="entry name" value="RNA-dir_DNA_polymerase"/>
</dbReference>
<gene>
    <name evidence="2" type="ORF">Tco_0843446</name>
</gene>
<dbReference type="Pfam" id="PF17919">
    <property type="entry name" value="RT_RNaseH_2"/>
    <property type="match status" value="1"/>
</dbReference>
<keyword evidence="2" id="KW-0808">Transferase</keyword>
<dbReference type="PROSITE" id="PS50878">
    <property type="entry name" value="RT_POL"/>
    <property type="match status" value="1"/>
</dbReference>
<dbReference type="SUPFAM" id="SSF56672">
    <property type="entry name" value="DNA/RNA polymerases"/>
    <property type="match status" value="1"/>
</dbReference>
<name>A0ABQ5B6E9_9ASTR</name>
<keyword evidence="2" id="KW-0548">Nucleotidyltransferase</keyword>
<keyword evidence="2" id="KW-0695">RNA-directed DNA polymerase</keyword>
<dbReference type="Gene3D" id="3.10.10.10">
    <property type="entry name" value="HIV Type 1 Reverse Transcriptase, subunit A, domain 1"/>
    <property type="match status" value="1"/>
</dbReference>
<comment type="caution">
    <text evidence="2">The sequence shown here is derived from an EMBL/GenBank/DDBJ whole genome shotgun (WGS) entry which is preliminary data.</text>
</comment>
<evidence type="ECO:0000259" key="1">
    <source>
        <dbReference type="PROSITE" id="PS50878"/>
    </source>
</evidence>
<dbReference type="InterPro" id="IPR041577">
    <property type="entry name" value="RT_RNaseH_2"/>
</dbReference>
<feature type="domain" description="Reverse transcriptase" evidence="1">
    <location>
        <begin position="1"/>
        <end position="201"/>
    </location>
</feature>
<keyword evidence="3" id="KW-1185">Reference proteome</keyword>
<proteinExistence type="predicted"/>
<dbReference type="InterPro" id="IPR043502">
    <property type="entry name" value="DNA/RNA_pol_sf"/>
</dbReference>
<dbReference type="InterPro" id="IPR043128">
    <property type="entry name" value="Rev_trsase/Diguanyl_cyclase"/>
</dbReference>
<reference evidence="2" key="2">
    <citation type="submission" date="2022-01" db="EMBL/GenBank/DDBJ databases">
        <authorList>
            <person name="Yamashiro T."/>
            <person name="Shiraishi A."/>
            <person name="Satake H."/>
            <person name="Nakayama K."/>
        </authorList>
    </citation>
    <scope>NUCLEOTIDE SEQUENCE</scope>
</reference>
<evidence type="ECO:0000313" key="2">
    <source>
        <dbReference type="EMBL" id="GJT08984.1"/>
    </source>
</evidence>
<sequence>MVKKSDYELEEKRLEDVSIVRDFLEDLPGLPPTRQVKFQINLVPGAALVARSPYYLAPLEMQELSTQLQELSDKGFIRPRSRVYSKINFRSGYHQLRVHEEDIPKTAFKTRYGHYEFQVMPFRLTNSPAIFMDLMNRVCKTYMDKFLIIFIDDILIYSKNMKDHEGHLKLVLRLLKEEKLFAKFYKCGFWLSVVKFLGPMIFNEGIHVDPAKIESIKDWASPKTPIEIRQFLGLTEKAEAAFQLLKQKLCSEPILALPEGRENIMVYCNASHKGLGSILMQREKVIAYASRQLKVHEKNYTIHDLELGVVVFALKMWRHYLYGMKYIMFTDHKSLQHILDQKELNMR</sequence>
<dbReference type="PANTHER" id="PTHR24559:SF444">
    <property type="entry name" value="REVERSE TRANSCRIPTASE DOMAIN-CONTAINING PROTEIN"/>
    <property type="match status" value="1"/>
</dbReference>
<dbReference type="PANTHER" id="PTHR24559">
    <property type="entry name" value="TRANSPOSON TY3-I GAG-POL POLYPROTEIN"/>
    <property type="match status" value="1"/>
</dbReference>
<dbReference type="Gene3D" id="3.30.70.270">
    <property type="match status" value="1"/>
</dbReference>
<dbReference type="CDD" id="cd01647">
    <property type="entry name" value="RT_LTR"/>
    <property type="match status" value="1"/>
</dbReference>
<dbReference type="Proteomes" id="UP001151760">
    <property type="component" value="Unassembled WGS sequence"/>
</dbReference>
<reference evidence="2" key="1">
    <citation type="journal article" date="2022" name="Int. J. Mol. Sci.">
        <title>Draft Genome of Tanacetum Coccineum: Genomic Comparison of Closely Related Tanacetum-Family Plants.</title>
        <authorList>
            <person name="Yamashiro T."/>
            <person name="Shiraishi A."/>
            <person name="Nakayama K."/>
            <person name="Satake H."/>
        </authorList>
    </citation>
    <scope>NUCLEOTIDE SEQUENCE</scope>
</reference>
<dbReference type="Pfam" id="PF00078">
    <property type="entry name" value="RVT_1"/>
    <property type="match status" value="1"/>
</dbReference>
<protein>
    <submittedName>
        <fullName evidence="2">Reverse transcriptase domain-containing protein</fullName>
    </submittedName>
</protein>
<organism evidence="2 3">
    <name type="scientific">Tanacetum coccineum</name>
    <dbReference type="NCBI Taxonomy" id="301880"/>
    <lineage>
        <taxon>Eukaryota</taxon>
        <taxon>Viridiplantae</taxon>
        <taxon>Streptophyta</taxon>
        <taxon>Embryophyta</taxon>
        <taxon>Tracheophyta</taxon>
        <taxon>Spermatophyta</taxon>
        <taxon>Magnoliopsida</taxon>
        <taxon>eudicotyledons</taxon>
        <taxon>Gunneridae</taxon>
        <taxon>Pentapetalae</taxon>
        <taxon>asterids</taxon>
        <taxon>campanulids</taxon>
        <taxon>Asterales</taxon>
        <taxon>Asteraceae</taxon>
        <taxon>Asteroideae</taxon>
        <taxon>Anthemideae</taxon>
        <taxon>Anthemidinae</taxon>
        <taxon>Tanacetum</taxon>
    </lineage>
</organism>
<accession>A0ABQ5B6E9</accession>
<evidence type="ECO:0000313" key="3">
    <source>
        <dbReference type="Proteomes" id="UP001151760"/>
    </source>
</evidence>
<dbReference type="GO" id="GO:0003964">
    <property type="term" value="F:RNA-directed DNA polymerase activity"/>
    <property type="evidence" value="ECO:0007669"/>
    <property type="project" value="UniProtKB-KW"/>
</dbReference>
<dbReference type="InterPro" id="IPR000477">
    <property type="entry name" value="RT_dom"/>
</dbReference>
<dbReference type="CDD" id="cd09274">
    <property type="entry name" value="RNase_HI_RT_Ty3"/>
    <property type="match status" value="1"/>
</dbReference>
<dbReference type="EMBL" id="BQNB010012873">
    <property type="protein sequence ID" value="GJT08984.1"/>
    <property type="molecule type" value="Genomic_DNA"/>
</dbReference>